<accession>A0ABX2ASN1</accession>
<dbReference type="InterPro" id="IPR017853">
    <property type="entry name" value="GH"/>
</dbReference>
<keyword evidence="7 9" id="KW-0326">Glycosidase</keyword>
<evidence type="ECO:0000259" key="12">
    <source>
        <dbReference type="PROSITE" id="PS51760"/>
    </source>
</evidence>
<evidence type="ECO:0000256" key="6">
    <source>
        <dbReference type="ARBA" id="ARBA00023277"/>
    </source>
</evidence>
<dbReference type="PRINTS" id="PR00134">
    <property type="entry name" value="GLHYDRLASE10"/>
</dbReference>
<keyword evidence="3" id="KW-0858">Xylan degradation</keyword>
<dbReference type="Pfam" id="PF00331">
    <property type="entry name" value="Glyco_hydro_10"/>
    <property type="match status" value="1"/>
</dbReference>
<keyword evidence="14" id="KW-1185">Reference proteome</keyword>
<gene>
    <name evidence="13" type="ORF">HPS56_12895</name>
</gene>
<feature type="domain" description="GH10" evidence="12">
    <location>
        <begin position="632"/>
        <end position="942"/>
    </location>
</feature>
<dbReference type="Proteomes" id="UP000714420">
    <property type="component" value="Unassembled WGS sequence"/>
</dbReference>
<evidence type="ECO:0000256" key="10">
    <source>
        <dbReference type="SAM" id="MobiDB-lite"/>
    </source>
</evidence>
<proteinExistence type="inferred from homology"/>
<evidence type="ECO:0000256" key="7">
    <source>
        <dbReference type="ARBA" id="ARBA00023295"/>
    </source>
</evidence>
<dbReference type="RefSeq" id="WP_172277424.1">
    <property type="nucleotide sequence ID" value="NZ_CASGMU010000023.1"/>
</dbReference>
<comment type="catalytic activity">
    <reaction evidence="1 9">
        <text>Endohydrolysis of (1-&gt;4)-beta-D-xylosidic linkages in xylans.</text>
        <dbReference type="EC" id="3.2.1.8"/>
    </reaction>
</comment>
<dbReference type="SUPFAM" id="SSF51445">
    <property type="entry name" value="(Trans)glycosidases"/>
    <property type="match status" value="1"/>
</dbReference>
<feature type="chain" id="PRO_5047151028" description="Beta-xylanase" evidence="11">
    <location>
        <begin position="22"/>
        <end position="1005"/>
    </location>
</feature>
<protein>
    <recommendedName>
        <fullName evidence="9">Beta-xylanase</fullName>
        <ecNumber evidence="9">3.2.1.8</ecNumber>
    </recommendedName>
</protein>
<feature type="signal peptide" evidence="11">
    <location>
        <begin position="1"/>
        <end position="21"/>
    </location>
</feature>
<keyword evidence="5 9" id="KW-0378">Hydrolase</keyword>
<name>A0ABX2ASN1_9BACT</name>
<evidence type="ECO:0000313" key="13">
    <source>
        <dbReference type="EMBL" id="NPD93209.1"/>
    </source>
</evidence>
<keyword evidence="4 11" id="KW-0732">Signal</keyword>
<comment type="caution">
    <text evidence="13">The sequence shown here is derived from an EMBL/GenBank/DDBJ whole genome shotgun (WGS) entry which is preliminary data.</text>
</comment>
<organism evidence="13 14">
    <name type="scientific">Xylanibacter muris</name>
    <dbReference type="NCBI Taxonomy" id="2736290"/>
    <lineage>
        <taxon>Bacteria</taxon>
        <taxon>Pseudomonadati</taxon>
        <taxon>Bacteroidota</taxon>
        <taxon>Bacteroidia</taxon>
        <taxon>Bacteroidales</taxon>
        <taxon>Prevotellaceae</taxon>
        <taxon>Xylanibacter</taxon>
    </lineage>
</organism>
<evidence type="ECO:0000256" key="5">
    <source>
        <dbReference type="ARBA" id="ARBA00022801"/>
    </source>
</evidence>
<dbReference type="PANTHER" id="PTHR31490:SF88">
    <property type="entry name" value="BETA-XYLANASE"/>
    <property type="match status" value="1"/>
</dbReference>
<comment type="similarity">
    <text evidence="2 9">Belongs to the glycosyl hydrolase 10 (cellulase F) family.</text>
</comment>
<reference evidence="13 14" key="1">
    <citation type="submission" date="2020-05" db="EMBL/GenBank/DDBJ databases">
        <title>Distinct polysaccharide utilization as determinants for interspecies competition between intestinal Prevotella spp.</title>
        <authorList>
            <person name="Galvez E.J.C."/>
            <person name="Iljazovic A."/>
            <person name="Strowig T."/>
        </authorList>
    </citation>
    <scope>NUCLEOTIDE SEQUENCE [LARGE SCALE GENOMIC DNA]</scope>
    <source>
        <strain evidence="13 14">PMUR</strain>
    </source>
</reference>
<evidence type="ECO:0000256" key="2">
    <source>
        <dbReference type="ARBA" id="ARBA00007495"/>
    </source>
</evidence>
<feature type="region of interest" description="Disordered" evidence="10">
    <location>
        <begin position="587"/>
        <end position="608"/>
    </location>
</feature>
<dbReference type="EMBL" id="JABKKF010000019">
    <property type="protein sequence ID" value="NPD93209.1"/>
    <property type="molecule type" value="Genomic_DNA"/>
</dbReference>
<evidence type="ECO:0000313" key="14">
    <source>
        <dbReference type="Proteomes" id="UP000714420"/>
    </source>
</evidence>
<dbReference type="PROSITE" id="PS51760">
    <property type="entry name" value="GH10_2"/>
    <property type="match status" value="1"/>
</dbReference>
<dbReference type="InterPro" id="IPR044846">
    <property type="entry name" value="GH10"/>
</dbReference>
<dbReference type="Gene3D" id="3.20.20.80">
    <property type="entry name" value="Glycosidases"/>
    <property type="match status" value="1"/>
</dbReference>
<keyword evidence="8 9" id="KW-0624">Polysaccharide degradation</keyword>
<evidence type="ECO:0000256" key="8">
    <source>
        <dbReference type="ARBA" id="ARBA00023326"/>
    </source>
</evidence>
<dbReference type="SMART" id="SM00633">
    <property type="entry name" value="Glyco_10"/>
    <property type="match status" value="1"/>
</dbReference>
<dbReference type="EC" id="3.2.1.8" evidence="9"/>
<keyword evidence="6 9" id="KW-0119">Carbohydrate metabolism</keyword>
<dbReference type="PANTHER" id="PTHR31490">
    <property type="entry name" value="GLYCOSYL HYDROLASE"/>
    <property type="match status" value="1"/>
</dbReference>
<evidence type="ECO:0000256" key="3">
    <source>
        <dbReference type="ARBA" id="ARBA00022651"/>
    </source>
</evidence>
<evidence type="ECO:0000256" key="1">
    <source>
        <dbReference type="ARBA" id="ARBA00000681"/>
    </source>
</evidence>
<evidence type="ECO:0000256" key="4">
    <source>
        <dbReference type="ARBA" id="ARBA00022729"/>
    </source>
</evidence>
<evidence type="ECO:0000256" key="11">
    <source>
        <dbReference type="SAM" id="SignalP"/>
    </source>
</evidence>
<evidence type="ECO:0000256" key="9">
    <source>
        <dbReference type="RuleBase" id="RU361174"/>
    </source>
</evidence>
<dbReference type="InterPro" id="IPR001000">
    <property type="entry name" value="GH10_dom"/>
</dbReference>
<sequence length="1005" mass="110349">MKVKICSLFVSVMAALGNAGAVPLTVCDFENYAIGTKWTLWRAGGASTATVEADPCNPGNKVLHVVLKDWGCHPEFVLPTELRGKALTERYPKVIYDLYRSAGDNDDWKQFAVFIGDQEVYRDEGYPYQGPKEEWQTKMYDISQASDDNVSNVIRLGIHHNNSDFYIDNIRMAGEYDDYVTAEDGGTLDYCVNNTSSSYKNISDNIYIPGGQTLNVRTSRYSEWTGKVAGDGTLNIYSGGERSYIGTVSSKGTTYPEWNGMSGEIHVYPYKDMVGSCGFYGLLMSSGTFQPDNIEASRYNGIFAGKKVVLHNGATIAVESGTRGLRFGELHTEPGSVLDGYYKKSTANSYYVVGASNTDAVLAGKIHASSSGNKVGLIKEGKGTYTITGNTNEIGAGIRLLDGTLLVDNNALEAKTGKKTGAVGSSGTVFVFKGATLGGNGSVGATTEVYGALRPGTSVPGTLRFADYTVAKSDVSVTLHPKANIVCRVRNAEEHDLLEIGGTVAYSNKTQDFDESDKMPRLTIELTEDASPAVNDEITLFTATRKTGEWGFTIRYPKACTWVVEQRDGDDGSFSVVAKVTSLDYSGQGDVADDDDDTGGNGGYPDDDWTADLTDDTPLRVYAQKLGKEIGVAVASYRYDCSRNDGETGLVGNEFNIVVGENEMKFDATEPNQGEFNYGGSDAVMWVADRFSQEVRGHTLAWHQQVPKWVSEDGKKNNHGFTKKELLNILKNHIFNVVGKYKGKIREWDVCNEVLDDDQSIVRTDPDAYKLRPSIWATYIGEEFIDSAFVWAHRADPQAKLYINDYGVEFAGDTKTEAYFNLIKRLKASKLPVDGCGLQCHLTTGQLDTLKLEKNIRRYAGIGLKCIITELDISLANPYSADALDIQAKEYGAITRVFLRNENCPSMLVWGISDNHSWRQNQPLLFDSNLKAKPAYYNVHAQLRLAAEKGGSGIVPVGSDIKDKELSHIIMMNVNGQRMTSPKGLVIEKRMFSDGTSKVEKKLYR</sequence>